<feature type="compositionally biased region" description="Basic residues" evidence="1">
    <location>
        <begin position="148"/>
        <end position="162"/>
    </location>
</feature>
<name>A0AAV0FUE3_9ASTE</name>
<feature type="compositionally biased region" description="Basic and acidic residues" evidence="1">
    <location>
        <begin position="104"/>
        <end position="116"/>
    </location>
</feature>
<dbReference type="EMBL" id="CAMAPF010001015">
    <property type="protein sequence ID" value="CAH9139320.1"/>
    <property type="molecule type" value="Genomic_DNA"/>
</dbReference>
<proteinExistence type="predicted"/>
<keyword evidence="3" id="KW-1185">Reference proteome</keyword>
<feature type="region of interest" description="Disordered" evidence="1">
    <location>
        <begin position="94"/>
        <end position="162"/>
    </location>
</feature>
<evidence type="ECO:0000256" key="1">
    <source>
        <dbReference type="SAM" id="MobiDB-lite"/>
    </source>
</evidence>
<comment type="caution">
    <text evidence="2">The sequence shown here is derived from an EMBL/GenBank/DDBJ whole genome shotgun (WGS) entry which is preliminary data.</text>
</comment>
<reference evidence="2" key="1">
    <citation type="submission" date="2022-07" db="EMBL/GenBank/DDBJ databases">
        <authorList>
            <person name="Macas J."/>
            <person name="Novak P."/>
            <person name="Neumann P."/>
        </authorList>
    </citation>
    <scope>NUCLEOTIDE SEQUENCE</scope>
</reference>
<dbReference type="Proteomes" id="UP001152523">
    <property type="component" value="Unassembled WGS sequence"/>
</dbReference>
<feature type="compositionally biased region" description="Basic and acidic residues" evidence="1">
    <location>
        <begin position="124"/>
        <end position="137"/>
    </location>
</feature>
<evidence type="ECO:0000313" key="3">
    <source>
        <dbReference type="Proteomes" id="UP001152523"/>
    </source>
</evidence>
<gene>
    <name evidence="2" type="ORF">CEPIT_LOCUS37503</name>
</gene>
<organism evidence="2 3">
    <name type="scientific">Cuscuta epithymum</name>
    <dbReference type="NCBI Taxonomy" id="186058"/>
    <lineage>
        <taxon>Eukaryota</taxon>
        <taxon>Viridiplantae</taxon>
        <taxon>Streptophyta</taxon>
        <taxon>Embryophyta</taxon>
        <taxon>Tracheophyta</taxon>
        <taxon>Spermatophyta</taxon>
        <taxon>Magnoliopsida</taxon>
        <taxon>eudicotyledons</taxon>
        <taxon>Gunneridae</taxon>
        <taxon>Pentapetalae</taxon>
        <taxon>asterids</taxon>
        <taxon>lamiids</taxon>
        <taxon>Solanales</taxon>
        <taxon>Convolvulaceae</taxon>
        <taxon>Cuscuteae</taxon>
        <taxon>Cuscuta</taxon>
        <taxon>Cuscuta subgen. Cuscuta</taxon>
    </lineage>
</organism>
<protein>
    <submittedName>
        <fullName evidence="2">Uncharacterized protein</fullName>
    </submittedName>
</protein>
<accession>A0AAV0FUE3</accession>
<evidence type="ECO:0000313" key="2">
    <source>
        <dbReference type="EMBL" id="CAH9139320.1"/>
    </source>
</evidence>
<sequence length="162" mass="18048">MGIQDLISPTANSLRRKSVGLVKQAWAVASRAFGSAAMVRYMPDDETRAKAVVFSSKFARNAVVYAVKNAYTWIPGGKAVLDIYSKTMREIKSEEYDKDEEDRVSEHDSSSSEKADSSGPVRSLDVDSHVTTRKPEDELMISPPPEKKRVRKLGGRKLRSKL</sequence>
<dbReference type="AlphaFoldDB" id="A0AAV0FUE3"/>